<feature type="non-terminal residue" evidence="1">
    <location>
        <position position="1"/>
    </location>
</feature>
<evidence type="ECO:0000313" key="1">
    <source>
        <dbReference type="EMBL" id="KIK22793.1"/>
    </source>
</evidence>
<reference evidence="2" key="2">
    <citation type="submission" date="2015-01" db="EMBL/GenBank/DDBJ databases">
        <title>Evolutionary Origins and Diversification of the Mycorrhizal Mutualists.</title>
        <authorList>
            <consortium name="DOE Joint Genome Institute"/>
            <consortium name="Mycorrhizal Genomics Consortium"/>
            <person name="Kohler A."/>
            <person name="Kuo A."/>
            <person name="Nagy L.G."/>
            <person name="Floudas D."/>
            <person name="Copeland A."/>
            <person name="Barry K.W."/>
            <person name="Cichocki N."/>
            <person name="Veneault-Fourrey C."/>
            <person name="LaButti K."/>
            <person name="Lindquist E.A."/>
            <person name="Lipzen A."/>
            <person name="Lundell T."/>
            <person name="Morin E."/>
            <person name="Murat C."/>
            <person name="Riley R."/>
            <person name="Ohm R."/>
            <person name="Sun H."/>
            <person name="Tunlid A."/>
            <person name="Henrissat B."/>
            <person name="Grigoriev I.V."/>
            <person name="Hibbett D.S."/>
            <person name="Martin F."/>
        </authorList>
    </citation>
    <scope>NUCLEOTIDE SEQUENCE [LARGE SCALE GENOMIC DNA]</scope>
    <source>
        <strain evidence="2">441</strain>
    </source>
</reference>
<dbReference type="InterPro" id="IPR040521">
    <property type="entry name" value="KDZ"/>
</dbReference>
<evidence type="ECO:0000313" key="2">
    <source>
        <dbReference type="Proteomes" id="UP000054018"/>
    </source>
</evidence>
<dbReference type="Proteomes" id="UP000054018">
    <property type="component" value="Unassembled WGS sequence"/>
</dbReference>
<sequence>GSGWVDGEIMETLWSMLNIVSASTRSMTTPHCQELLDFQMNDSNFMKMIRMADSLSQKLKTARASVVLARDAFERFNKAITPDQQRNWGRQEEAALLRHVHDPSVMDVFEIQLKKAPTVHAVELQLLEKSPQQGVHHEAVSWITRGLAIEQGEIILNIYRKDSGPNPSELKRLTIARRAEKLLAERSRFIVDGRIYLQMDDEFERSNESDGRADPMVGQDTLDDEEILSNDSYSNSSVVEVFGRASCNDPTSSCVPLPSKFGSAYCKANKFHHLVEMELELHMGQANDALHGLHLALADKAVIFRGVVRPAMNYSMRTWAWQMIHSIDTSVKQCATIYRQCWLAMIALGAGSEILDRYQELQKSHLSTSAAAFTQGAHDHRSSQLPWFWMIDIPKDTDSKSWLSEFYHIHWLHTKAAKDRWEEENELVTSEFQWVVNFFQHRAKRWNEIYMANKSAGNHGAACYAARQQAVYDRLAEQAQLIWQEMNPDDIACHHGT</sequence>
<dbReference type="Pfam" id="PF18758">
    <property type="entry name" value="KDZ"/>
    <property type="match status" value="1"/>
</dbReference>
<dbReference type="OrthoDB" id="2653647at2759"/>
<dbReference type="AlphaFoldDB" id="A0A0C9ZSR8"/>
<dbReference type="STRING" id="765257.A0A0C9ZSR8"/>
<organism evidence="1 2">
    <name type="scientific">Pisolithus microcarpus 441</name>
    <dbReference type="NCBI Taxonomy" id="765257"/>
    <lineage>
        <taxon>Eukaryota</taxon>
        <taxon>Fungi</taxon>
        <taxon>Dikarya</taxon>
        <taxon>Basidiomycota</taxon>
        <taxon>Agaricomycotina</taxon>
        <taxon>Agaricomycetes</taxon>
        <taxon>Agaricomycetidae</taxon>
        <taxon>Boletales</taxon>
        <taxon>Sclerodermatineae</taxon>
        <taxon>Pisolithaceae</taxon>
        <taxon>Pisolithus</taxon>
    </lineage>
</organism>
<accession>A0A0C9ZSR8</accession>
<gene>
    <name evidence="1" type="ORF">PISMIDRAFT_101764</name>
</gene>
<dbReference type="EMBL" id="KN833735">
    <property type="protein sequence ID" value="KIK22793.1"/>
    <property type="molecule type" value="Genomic_DNA"/>
</dbReference>
<name>A0A0C9ZSR8_9AGAM</name>
<protein>
    <submittedName>
        <fullName evidence="1">Uncharacterized protein</fullName>
    </submittedName>
</protein>
<keyword evidence="2" id="KW-1185">Reference proteome</keyword>
<reference evidence="1 2" key="1">
    <citation type="submission" date="2014-04" db="EMBL/GenBank/DDBJ databases">
        <authorList>
            <consortium name="DOE Joint Genome Institute"/>
            <person name="Kuo A."/>
            <person name="Kohler A."/>
            <person name="Costa M.D."/>
            <person name="Nagy L.G."/>
            <person name="Floudas D."/>
            <person name="Copeland A."/>
            <person name="Barry K.W."/>
            <person name="Cichocki N."/>
            <person name="Veneault-Fourrey C."/>
            <person name="LaButti K."/>
            <person name="Lindquist E.A."/>
            <person name="Lipzen A."/>
            <person name="Lundell T."/>
            <person name="Morin E."/>
            <person name="Murat C."/>
            <person name="Sun H."/>
            <person name="Tunlid A."/>
            <person name="Henrissat B."/>
            <person name="Grigoriev I.V."/>
            <person name="Hibbett D.S."/>
            <person name="Martin F."/>
            <person name="Nordberg H.P."/>
            <person name="Cantor M.N."/>
            <person name="Hua S.X."/>
        </authorList>
    </citation>
    <scope>NUCLEOTIDE SEQUENCE [LARGE SCALE GENOMIC DNA]</scope>
    <source>
        <strain evidence="1 2">441</strain>
    </source>
</reference>
<proteinExistence type="predicted"/>
<dbReference type="HOGENOM" id="CLU_003703_3_2_1"/>